<evidence type="ECO:0000256" key="3">
    <source>
        <dbReference type="ARBA" id="ARBA00022741"/>
    </source>
</evidence>
<feature type="binding site" evidence="7">
    <location>
        <begin position="531"/>
        <end position="534"/>
    </location>
    <ligand>
        <name>ATP</name>
        <dbReference type="ChEBI" id="CHEBI:30616"/>
    </ligand>
</feature>
<dbReference type="PROSITE" id="PS50862">
    <property type="entry name" value="AA_TRNA_LIGASE_II"/>
    <property type="match status" value="1"/>
</dbReference>
<dbReference type="SUPFAM" id="SSF50249">
    <property type="entry name" value="Nucleic acid-binding proteins"/>
    <property type="match status" value="1"/>
</dbReference>
<dbReference type="Gene3D" id="3.30.930.10">
    <property type="entry name" value="Bira Bifunctional Protein, Domain 2"/>
    <property type="match status" value="1"/>
</dbReference>
<feature type="binding site" evidence="7">
    <location>
        <begin position="220"/>
        <end position="222"/>
    </location>
    <ligand>
        <name>ATP</name>
        <dbReference type="ChEBI" id="CHEBI:30616"/>
    </ligand>
</feature>
<evidence type="ECO:0000256" key="7">
    <source>
        <dbReference type="HAMAP-Rule" id="MF_00044"/>
    </source>
</evidence>
<dbReference type="NCBIfam" id="NF001750">
    <property type="entry name" value="PRK00476.1"/>
    <property type="match status" value="1"/>
</dbReference>
<organism evidence="9">
    <name type="scientific">Pontimicrobium sp. SW4</name>
    <dbReference type="NCBI Taxonomy" id="3153519"/>
    <lineage>
        <taxon>Bacteria</taxon>
        <taxon>Pseudomonadati</taxon>
        <taxon>Bacteroidota</taxon>
        <taxon>Flavobacteriia</taxon>
        <taxon>Flavobacteriales</taxon>
        <taxon>Flavobacteriaceae</taxon>
        <taxon>Pontimicrobium</taxon>
    </lineage>
</organism>
<dbReference type="SUPFAM" id="SSF55681">
    <property type="entry name" value="Class II aaRS and biotin synthetases"/>
    <property type="match status" value="1"/>
</dbReference>
<dbReference type="InterPro" id="IPR047090">
    <property type="entry name" value="AspRS_core"/>
</dbReference>
<dbReference type="CDD" id="cd00777">
    <property type="entry name" value="AspRS_core"/>
    <property type="match status" value="1"/>
</dbReference>
<dbReference type="HAMAP" id="MF_00044">
    <property type="entry name" value="Asp_tRNA_synth_type1"/>
    <property type="match status" value="1"/>
</dbReference>
<proteinExistence type="inferred from homology"/>
<keyword evidence="7" id="KW-0963">Cytoplasm</keyword>
<feature type="region of interest" description="Aspartate" evidence="7">
    <location>
        <begin position="198"/>
        <end position="201"/>
    </location>
</feature>
<evidence type="ECO:0000256" key="6">
    <source>
        <dbReference type="ARBA" id="ARBA00023146"/>
    </source>
</evidence>
<dbReference type="InterPro" id="IPR004365">
    <property type="entry name" value="NA-bd_OB_tRNA"/>
</dbReference>
<dbReference type="InterPro" id="IPR012340">
    <property type="entry name" value="NA-bd_OB-fold"/>
</dbReference>
<dbReference type="Gene3D" id="3.30.1360.30">
    <property type="entry name" value="GAD-like domain"/>
    <property type="match status" value="1"/>
</dbReference>
<dbReference type="EC" id="6.1.1.12" evidence="7"/>
<dbReference type="CDD" id="cd04317">
    <property type="entry name" value="EcAspRS_like_N"/>
    <property type="match status" value="1"/>
</dbReference>
<reference evidence="9" key="1">
    <citation type="submission" date="2024-05" db="EMBL/GenBank/DDBJ databases">
        <title>Pontimicrobium maritimus sp. nov., isolated form sea water.</title>
        <authorList>
            <person name="Muhammad N."/>
            <person name="Vuong T.Q."/>
            <person name="Han H.L."/>
            <person name="Kim S.-G."/>
        </authorList>
    </citation>
    <scope>NUCLEOTIDE SEQUENCE</scope>
    <source>
        <strain evidence="9">SW4</strain>
    </source>
</reference>
<dbReference type="Pfam" id="PF00152">
    <property type="entry name" value="tRNA-synt_2"/>
    <property type="match status" value="1"/>
</dbReference>
<keyword evidence="2 7" id="KW-0436">Ligase</keyword>
<dbReference type="InterPro" id="IPR047089">
    <property type="entry name" value="Asp-tRNA-ligase_1_N"/>
</dbReference>
<dbReference type="GO" id="GO:0005524">
    <property type="term" value="F:ATP binding"/>
    <property type="evidence" value="ECO:0007669"/>
    <property type="project" value="UniProtKB-UniRule"/>
</dbReference>
<dbReference type="PRINTS" id="PR01042">
    <property type="entry name" value="TRNASYNTHASP"/>
</dbReference>
<feature type="binding site" evidence="7">
    <location>
        <position position="220"/>
    </location>
    <ligand>
        <name>L-aspartate</name>
        <dbReference type="ChEBI" id="CHEBI:29991"/>
    </ligand>
</feature>
<sequence length="584" mass="66483">MYRSHNCGELRASDVNKKVTLAGWVQKSRDKGFMIWVDLRDRYGITQLIFDEERTSKEMMQQAQKLGREFVVQVEGEVIERTSKNPNIPTGDIEILVTKLSILNSAKLPPFTIEDTTDGGEELRMQYRYLDIRRNPVKDNLIFRHKVAQEVRNYLSKNDFIEVETPYLIKSTPEGARDFVVPSRMNEGQFYALPQSPQTFKQLLMVGGMDKYFQIVKCFRDEDLRADRQPEFTQIDCEMAFVEQEDILNTFEGLTRHLIKEIHGIEVADFPRMTFDEAMKRYGNDKPDIRFGMEFGELNDVSKHKDFNVFNSAELVVGIAVPGGNSYSRKDIDKLIDWVKRPQVGALGMVYVRCNDDGTYKSSVDKFYDQDDLAKWAKATNAKAGDLICVLSGNTNEVRAQLSALRMELAEQLGLRKSNEFAPLWVIDFPLLEWDEDTQRYHAMHHPFTSPKPGQIKLLDTNPGDVKANAYDLVLNGNEIGGGSIRIHDKETQSLMFDHLGFTKEEAKAQFGFLMNAFEYGAPPHGGIAFGLDRLVAILGGQETIRDFIAFPKNNSGRDVMIDAPAPIDDDQLKELSLKLNLKS</sequence>
<dbReference type="GO" id="GO:0006422">
    <property type="term" value="P:aspartyl-tRNA aminoacylation"/>
    <property type="evidence" value="ECO:0007669"/>
    <property type="project" value="UniProtKB-UniRule"/>
</dbReference>
<gene>
    <name evidence="7 9" type="primary">aspS</name>
    <name evidence="9" type="ORF">ABGB03_13365</name>
</gene>
<dbReference type="InterPro" id="IPR045864">
    <property type="entry name" value="aa-tRNA-synth_II/BPL/LPL"/>
</dbReference>
<evidence type="ECO:0000259" key="8">
    <source>
        <dbReference type="PROSITE" id="PS50862"/>
    </source>
</evidence>
<dbReference type="InterPro" id="IPR004524">
    <property type="entry name" value="Asp-tRNA-ligase_1"/>
</dbReference>
<dbReference type="GO" id="GO:0004815">
    <property type="term" value="F:aspartate-tRNA ligase activity"/>
    <property type="evidence" value="ECO:0007669"/>
    <property type="project" value="UniProtKB-UniRule"/>
</dbReference>
<dbReference type="GO" id="GO:0003676">
    <property type="term" value="F:nucleic acid binding"/>
    <property type="evidence" value="ECO:0007669"/>
    <property type="project" value="InterPro"/>
</dbReference>
<keyword evidence="6 7" id="KW-0030">Aminoacyl-tRNA synthetase</keyword>
<feature type="binding site" evidence="7">
    <location>
        <position position="445"/>
    </location>
    <ligand>
        <name>L-aspartate</name>
        <dbReference type="ChEBI" id="CHEBI:29991"/>
    </ligand>
</feature>
<evidence type="ECO:0000313" key="9">
    <source>
        <dbReference type="EMBL" id="XBG60845.1"/>
    </source>
</evidence>
<dbReference type="PANTHER" id="PTHR22594">
    <property type="entry name" value="ASPARTYL/LYSYL-TRNA SYNTHETASE"/>
    <property type="match status" value="1"/>
</dbReference>
<dbReference type="Pfam" id="PF02938">
    <property type="entry name" value="GAD"/>
    <property type="match status" value="1"/>
</dbReference>
<comment type="function">
    <text evidence="7">Catalyzes the attachment of L-aspartate to tRNA(Asp) in a two-step reaction: L-aspartate is first activated by ATP to form Asp-AMP and then transferred to the acceptor end of tRNA(Asp).</text>
</comment>
<evidence type="ECO:0000256" key="5">
    <source>
        <dbReference type="ARBA" id="ARBA00022917"/>
    </source>
</evidence>
<keyword evidence="4 7" id="KW-0067">ATP-binding</keyword>
<keyword evidence="5 7" id="KW-0648">Protein biosynthesis</keyword>
<dbReference type="InterPro" id="IPR029351">
    <property type="entry name" value="GAD_dom"/>
</dbReference>
<keyword evidence="3 7" id="KW-0547">Nucleotide-binding</keyword>
<name>A0AAU7BR40_9FLAO</name>
<dbReference type="InterPro" id="IPR004364">
    <property type="entry name" value="Aa-tRNA-synt_II"/>
</dbReference>
<comment type="subcellular location">
    <subcellularLocation>
        <location evidence="7">Cytoplasm</location>
    </subcellularLocation>
</comment>
<evidence type="ECO:0000256" key="4">
    <source>
        <dbReference type="ARBA" id="ARBA00022840"/>
    </source>
</evidence>
<feature type="domain" description="Aminoacyl-transfer RNA synthetases class-II family profile" evidence="8">
    <location>
        <begin position="144"/>
        <end position="552"/>
    </location>
</feature>
<protein>
    <recommendedName>
        <fullName evidence="7">Aspartate--tRNA ligase</fullName>
        <ecNumber evidence="7">6.1.1.12</ecNumber>
    </recommendedName>
    <alternativeName>
        <fullName evidence="7">Aspartyl-tRNA synthetase</fullName>
        <shortName evidence="7">AspRS</shortName>
    </alternativeName>
</protein>
<evidence type="ECO:0000256" key="2">
    <source>
        <dbReference type="ARBA" id="ARBA00022598"/>
    </source>
</evidence>
<comment type="catalytic activity">
    <reaction evidence="7">
        <text>tRNA(Asp) + L-aspartate + ATP = L-aspartyl-tRNA(Asp) + AMP + diphosphate</text>
        <dbReference type="Rhea" id="RHEA:19649"/>
        <dbReference type="Rhea" id="RHEA-COMP:9660"/>
        <dbReference type="Rhea" id="RHEA-COMP:9678"/>
        <dbReference type="ChEBI" id="CHEBI:29991"/>
        <dbReference type="ChEBI" id="CHEBI:30616"/>
        <dbReference type="ChEBI" id="CHEBI:33019"/>
        <dbReference type="ChEBI" id="CHEBI:78442"/>
        <dbReference type="ChEBI" id="CHEBI:78516"/>
        <dbReference type="ChEBI" id="CHEBI:456215"/>
        <dbReference type="EC" id="6.1.1.12"/>
    </reaction>
</comment>
<evidence type="ECO:0000256" key="1">
    <source>
        <dbReference type="ARBA" id="ARBA00006303"/>
    </source>
</evidence>
<dbReference type="InterPro" id="IPR002312">
    <property type="entry name" value="Asp/Asn-tRNA-synth_IIb"/>
</dbReference>
<feature type="binding site" evidence="7">
    <location>
        <position position="229"/>
    </location>
    <ligand>
        <name>ATP</name>
        <dbReference type="ChEBI" id="CHEBI:30616"/>
    </ligand>
</feature>
<dbReference type="SUPFAM" id="SSF55261">
    <property type="entry name" value="GAD domain-like"/>
    <property type="match status" value="1"/>
</dbReference>
<dbReference type="InterPro" id="IPR006195">
    <property type="entry name" value="aa-tRNA-synth_II"/>
</dbReference>
<accession>A0AAU7BR40</accession>
<comment type="similarity">
    <text evidence="1 7">Belongs to the class-II aminoacyl-tRNA synthetase family. Type 1 subfamily.</text>
</comment>
<dbReference type="AlphaFoldDB" id="A0AAU7BR40"/>
<dbReference type="InterPro" id="IPR004115">
    <property type="entry name" value="GAD-like_sf"/>
</dbReference>
<comment type="subunit">
    <text evidence="7">Homodimer.</text>
</comment>
<feature type="binding site" evidence="7">
    <location>
        <position position="486"/>
    </location>
    <ligand>
        <name>L-aspartate</name>
        <dbReference type="ChEBI" id="CHEBI:29991"/>
    </ligand>
</feature>
<dbReference type="NCBIfam" id="TIGR00459">
    <property type="entry name" value="aspS_bact"/>
    <property type="match status" value="1"/>
</dbReference>
<dbReference type="Gene3D" id="2.40.50.140">
    <property type="entry name" value="Nucleic acid-binding proteins"/>
    <property type="match status" value="1"/>
</dbReference>
<feature type="binding site" evidence="7">
    <location>
        <position position="479"/>
    </location>
    <ligand>
        <name>ATP</name>
        <dbReference type="ChEBI" id="CHEBI:30616"/>
    </ligand>
</feature>
<feature type="binding site" evidence="7">
    <location>
        <position position="174"/>
    </location>
    <ligand>
        <name>L-aspartate</name>
        <dbReference type="ChEBI" id="CHEBI:29991"/>
    </ligand>
</feature>
<dbReference type="Pfam" id="PF01336">
    <property type="entry name" value="tRNA_anti-codon"/>
    <property type="match status" value="1"/>
</dbReference>
<comment type="caution">
    <text evidence="7">Lacks conserved residue(s) required for the propagation of feature annotation.</text>
</comment>
<dbReference type="PANTHER" id="PTHR22594:SF5">
    <property type="entry name" value="ASPARTATE--TRNA LIGASE, MITOCHONDRIAL"/>
    <property type="match status" value="1"/>
</dbReference>
<dbReference type="EMBL" id="CP157199">
    <property type="protein sequence ID" value="XBG60845.1"/>
    <property type="molecule type" value="Genomic_DNA"/>
</dbReference>
<dbReference type="RefSeq" id="WP_347923074.1">
    <property type="nucleotide sequence ID" value="NZ_CP157199.1"/>
</dbReference>
<dbReference type="GO" id="GO:0005737">
    <property type="term" value="C:cytoplasm"/>
    <property type="evidence" value="ECO:0007669"/>
    <property type="project" value="UniProtKB-SubCell"/>
</dbReference>